<name>I4AQP8_BERLS</name>
<dbReference type="STRING" id="880071.Fleli_3981"/>
<feature type="transmembrane region" description="Helical" evidence="5">
    <location>
        <begin position="69"/>
        <end position="91"/>
    </location>
</feature>
<gene>
    <name evidence="6" type="ordered locus">Fleli_3981</name>
</gene>
<dbReference type="KEGG" id="fli:Fleli_3981"/>
<organism evidence="6 7">
    <name type="scientific">Bernardetia litoralis (strain ATCC 23117 / DSM 6794 / NBRC 15988 / NCIMB 1366 / Fx l1 / Sio-4)</name>
    <name type="common">Flexibacter litoralis</name>
    <dbReference type="NCBI Taxonomy" id="880071"/>
    <lineage>
        <taxon>Bacteria</taxon>
        <taxon>Pseudomonadati</taxon>
        <taxon>Bacteroidota</taxon>
        <taxon>Cytophagia</taxon>
        <taxon>Cytophagales</taxon>
        <taxon>Bernardetiaceae</taxon>
        <taxon>Bernardetia</taxon>
    </lineage>
</organism>
<protein>
    <recommendedName>
        <fullName evidence="8">DoxX protein</fullName>
    </recommendedName>
</protein>
<keyword evidence="7" id="KW-1185">Reference proteome</keyword>
<evidence type="ECO:0000256" key="5">
    <source>
        <dbReference type="SAM" id="Phobius"/>
    </source>
</evidence>
<comment type="subcellular location">
    <subcellularLocation>
        <location evidence="1">Membrane</location>
        <topology evidence="1">Multi-pass membrane protein</topology>
    </subcellularLocation>
</comment>
<evidence type="ECO:0000256" key="3">
    <source>
        <dbReference type="ARBA" id="ARBA00022989"/>
    </source>
</evidence>
<dbReference type="Proteomes" id="UP000006054">
    <property type="component" value="Chromosome"/>
</dbReference>
<dbReference type="GO" id="GO:0016020">
    <property type="term" value="C:membrane"/>
    <property type="evidence" value="ECO:0007669"/>
    <property type="project" value="UniProtKB-SubCell"/>
</dbReference>
<dbReference type="eggNOG" id="ENOG5032H7J">
    <property type="taxonomic scope" value="Bacteria"/>
</dbReference>
<evidence type="ECO:0000313" key="7">
    <source>
        <dbReference type="Proteomes" id="UP000006054"/>
    </source>
</evidence>
<dbReference type="RefSeq" id="WP_014799706.1">
    <property type="nucleotide sequence ID" value="NC_018018.1"/>
</dbReference>
<dbReference type="EMBL" id="CP003345">
    <property type="protein sequence ID" value="AFM06283.1"/>
    <property type="molecule type" value="Genomic_DNA"/>
</dbReference>
<proteinExistence type="predicted"/>
<dbReference type="AlphaFoldDB" id="I4AQP8"/>
<keyword evidence="4 5" id="KW-0472">Membrane</keyword>
<feature type="transmembrane region" description="Helical" evidence="5">
    <location>
        <begin position="97"/>
        <end position="115"/>
    </location>
</feature>
<reference evidence="7" key="1">
    <citation type="submission" date="2012-06" db="EMBL/GenBank/DDBJ databases">
        <title>The complete genome of Flexibacter litoralis DSM 6794.</title>
        <authorList>
            <person name="Lucas S."/>
            <person name="Copeland A."/>
            <person name="Lapidus A."/>
            <person name="Glavina del Rio T."/>
            <person name="Dalin E."/>
            <person name="Tice H."/>
            <person name="Bruce D."/>
            <person name="Goodwin L."/>
            <person name="Pitluck S."/>
            <person name="Peters L."/>
            <person name="Ovchinnikova G."/>
            <person name="Lu M."/>
            <person name="Kyrpides N."/>
            <person name="Mavromatis K."/>
            <person name="Ivanova N."/>
            <person name="Brettin T."/>
            <person name="Detter J.C."/>
            <person name="Han C."/>
            <person name="Larimer F."/>
            <person name="Land M."/>
            <person name="Hauser L."/>
            <person name="Markowitz V."/>
            <person name="Cheng J.-F."/>
            <person name="Hugenholtz P."/>
            <person name="Woyke T."/>
            <person name="Wu D."/>
            <person name="Spring S."/>
            <person name="Lang E."/>
            <person name="Kopitz M."/>
            <person name="Brambilla E."/>
            <person name="Klenk H.-P."/>
            <person name="Eisen J.A."/>
        </authorList>
    </citation>
    <scope>NUCLEOTIDE SEQUENCE [LARGE SCALE GENOMIC DNA]</scope>
    <source>
        <strain evidence="7">ATCC 23117 / DSM 6794 / NBRC 15988 / NCIMB 1366 / Sio-4</strain>
    </source>
</reference>
<dbReference type="OrthoDB" id="8161897at2"/>
<dbReference type="PATRIC" id="fig|880071.3.peg.3981"/>
<accession>I4AQP8</accession>
<feature type="transmembrane region" description="Helical" evidence="5">
    <location>
        <begin position="7"/>
        <end position="25"/>
    </location>
</feature>
<feature type="transmembrane region" description="Helical" evidence="5">
    <location>
        <begin position="45"/>
        <end position="62"/>
    </location>
</feature>
<evidence type="ECO:0008006" key="8">
    <source>
        <dbReference type="Google" id="ProtNLM"/>
    </source>
</evidence>
<dbReference type="InterPro" id="IPR032808">
    <property type="entry name" value="DoxX"/>
</dbReference>
<keyword evidence="3 5" id="KW-1133">Transmembrane helix</keyword>
<dbReference type="Pfam" id="PF13564">
    <property type="entry name" value="DoxX_2"/>
    <property type="match status" value="1"/>
</dbReference>
<sequence length="121" mass="13186">MQKTIEGILSIVVAVLLLQTLYFKFGAAPESIWIFTKLNTEPSGRYLTGFLELIVAILILIPKTRRAGALGAAVIMLGAIASHIFILGIRVQNDNGLLFALACITLACAMSVLIMRTIRKR</sequence>
<evidence type="ECO:0000256" key="4">
    <source>
        <dbReference type="ARBA" id="ARBA00023136"/>
    </source>
</evidence>
<dbReference type="HOGENOM" id="CLU_123866_1_0_10"/>
<evidence type="ECO:0000256" key="1">
    <source>
        <dbReference type="ARBA" id="ARBA00004141"/>
    </source>
</evidence>
<evidence type="ECO:0000256" key="2">
    <source>
        <dbReference type="ARBA" id="ARBA00022692"/>
    </source>
</evidence>
<keyword evidence="2 5" id="KW-0812">Transmembrane</keyword>
<evidence type="ECO:0000313" key="6">
    <source>
        <dbReference type="EMBL" id="AFM06283.1"/>
    </source>
</evidence>